<dbReference type="GeneID" id="303366995"/>
<dbReference type="EMBL" id="FUXC01000003">
    <property type="protein sequence ID" value="SJZ61139.1"/>
    <property type="molecule type" value="Genomic_DNA"/>
</dbReference>
<proteinExistence type="predicted"/>
<sequence length="455" mass="53281">MSVFKGIKRYSVGFVFLFVLLSFGCVLAFLLSSEREVTFESCKKLGLPILELSTNKNKEITSKEDYVKGDFTLTDSSVVLTGKCKVRGHGNSTWKTTFTKKKPYLLKLDREENLLGMPAARKWILMANSCDRSMLRNFYAEHLTHNVWNKMRWNPQSKFITLFINGKYRGLYSITEKVEVEKSRVEFEGEGFLAEIDSHSGRPYSFSSPTGLRFHIRSPKSTEENYKIWAEKITELEKILYSENWLKKDGYKKYFDMDSFVDWYLLSEFSKNYDAKFYNSVFMNYDYSQDKLFMGPAWDHDIAFGNSGESSTGSNSYNSLVSNSAWIQMFRVFDFSKNSTMPSNEEGFLINQSSWYHRLFNDADFVNAVEKRWCETRLELKSSIDWLKEQGELLNSAGELNDSVWHIIGSAIWPRAPGYRDRKTYKSEVKYLTDWCERRFEWMDSIFYQKTSVNN</sequence>
<dbReference type="AlphaFoldDB" id="A0A1T4M2A8"/>
<keyword evidence="2" id="KW-1185">Reference proteome</keyword>
<dbReference type="Pfam" id="PF08757">
    <property type="entry name" value="CotH"/>
    <property type="match status" value="1"/>
</dbReference>
<name>A0A1T4M2A8_9SPIR</name>
<evidence type="ECO:0000313" key="2">
    <source>
        <dbReference type="Proteomes" id="UP000190395"/>
    </source>
</evidence>
<gene>
    <name evidence="1" type="ORF">SAMN02745152_00733</name>
</gene>
<dbReference type="OrthoDB" id="9803752at2"/>
<dbReference type="InterPro" id="IPR014867">
    <property type="entry name" value="Spore_coat_CotH_CotH2/3/7"/>
</dbReference>
<organism evidence="1 2">
    <name type="scientific">Treponema berlinense</name>
    <dbReference type="NCBI Taxonomy" id="225004"/>
    <lineage>
        <taxon>Bacteria</taxon>
        <taxon>Pseudomonadati</taxon>
        <taxon>Spirochaetota</taxon>
        <taxon>Spirochaetia</taxon>
        <taxon>Spirochaetales</taxon>
        <taxon>Treponemataceae</taxon>
        <taxon>Treponema</taxon>
    </lineage>
</organism>
<protein>
    <submittedName>
        <fullName evidence="1">CotH protein</fullName>
    </submittedName>
</protein>
<dbReference type="PROSITE" id="PS51257">
    <property type="entry name" value="PROKAR_LIPOPROTEIN"/>
    <property type="match status" value="1"/>
</dbReference>
<evidence type="ECO:0000313" key="1">
    <source>
        <dbReference type="EMBL" id="SJZ61139.1"/>
    </source>
</evidence>
<reference evidence="1 2" key="1">
    <citation type="submission" date="2017-02" db="EMBL/GenBank/DDBJ databases">
        <authorList>
            <person name="Peterson S.W."/>
        </authorList>
    </citation>
    <scope>NUCLEOTIDE SEQUENCE [LARGE SCALE GENOMIC DNA]</scope>
    <source>
        <strain evidence="1 2">ATCC BAA-909</strain>
    </source>
</reference>
<dbReference type="RefSeq" id="WP_078930488.1">
    <property type="nucleotide sequence ID" value="NZ_FUXC01000003.1"/>
</dbReference>
<dbReference type="STRING" id="225004.SAMN02745152_00733"/>
<dbReference type="Proteomes" id="UP000190395">
    <property type="component" value="Unassembled WGS sequence"/>
</dbReference>
<accession>A0A1T4M2A8</accession>